<evidence type="ECO:0000259" key="1">
    <source>
        <dbReference type="Pfam" id="PF03101"/>
    </source>
</evidence>
<dbReference type="PANTHER" id="PTHR46328">
    <property type="entry name" value="FAR-RED IMPAIRED RESPONSIVE (FAR1) FAMILY PROTEIN-RELATED"/>
    <property type="match status" value="1"/>
</dbReference>
<gene>
    <name evidence="2" type="ORF">CMV_022150</name>
</gene>
<name>A0A8J4QT09_9ROSI</name>
<evidence type="ECO:0000313" key="3">
    <source>
        <dbReference type="Proteomes" id="UP000737018"/>
    </source>
</evidence>
<accession>A0A8J4QT09</accession>
<dbReference type="Proteomes" id="UP000737018">
    <property type="component" value="Unassembled WGS sequence"/>
</dbReference>
<protein>
    <recommendedName>
        <fullName evidence="1">FAR1 domain-containing protein</fullName>
    </recommendedName>
</protein>
<feature type="domain" description="FAR1" evidence="1">
    <location>
        <begin position="68"/>
        <end position="154"/>
    </location>
</feature>
<comment type="caution">
    <text evidence="2">The sequence shown here is derived from an EMBL/GenBank/DDBJ whole genome shotgun (WGS) entry which is preliminary data.</text>
</comment>
<dbReference type="AlphaFoldDB" id="A0A8J4QT09"/>
<reference evidence="2" key="1">
    <citation type="submission" date="2020-03" db="EMBL/GenBank/DDBJ databases">
        <title>Castanea mollissima Vanexum genome sequencing.</title>
        <authorList>
            <person name="Staton M."/>
        </authorList>
    </citation>
    <scope>NUCLEOTIDE SEQUENCE</scope>
    <source>
        <tissue evidence="2">Leaf</tissue>
    </source>
</reference>
<dbReference type="EMBL" id="JRKL02004571">
    <property type="protein sequence ID" value="KAF3952279.1"/>
    <property type="molecule type" value="Genomic_DNA"/>
</dbReference>
<dbReference type="OrthoDB" id="1927586at2759"/>
<dbReference type="InterPro" id="IPR004330">
    <property type="entry name" value="FAR1_DNA_bnd_dom"/>
</dbReference>
<proteinExistence type="predicted"/>
<keyword evidence="3" id="KW-1185">Reference proteome</keyword>
<sequence length="189" mass="21642">MSANNKEPETVSLCDMVDDLVHDESEINEDQNNVDLSLDDSNQPFACNRHSEPHLDMVFENLEAAHAYYNAYARRKGFSIRVNHTRKNKDKIRVGIEYVCSKEGFRRQCNEDNKKTGPERAETRVGCKAMIGLKKVDDTWIVCKFVESHNHELLTPKSTSLLRGHRVITSAQKNLIDTLNESGNVQIFY</sequence>
<organism evidence="2 3">
    <name type="scientific">Castanea mollissima</name>
    <name type="common">Chinese chestnut</name>
    <dbReference type="NCBI Taxonomy" id="60419"/>
    <lineage>
        <taxon>Eukaryota</taxon>
        <taxon>Viridiplantae</taxon>
        <taxon>Streptophyta</taxon>
        <taxon>Embryophyta</taxon>
        <taxon>Tracheophyta</taxon>
        <taxon>Spermatophyta</taxon>
        <taxon>Magnoliopsida</taxon>
        <taxon>eudicotyledons</taxon>
        <taxon>Gunneridae</taxon>
        <taxon>Pentapetalae</taxon>
        <taxon>rosids</taxon>
        <taxon>fabids</taxon>
        <taxon>Fagales</taxon>
        <taxon>Fagaceae</taxon>
        <taxon>Castanea</taxon>
    </lineage>
</organism>
<dbReference type="PANTHER" id="PTHR46328:SF6">
    <property type="entry name" value="PROTEIN FAR1-RELATED SEQUENCE 5-LIKE"/>
    <property type="match status" value="1"/>
</dbReference>
<evidence type="ECO:0000313" key="2">
    <source>
        <dbReference type="EMBL" id="KAF3952279.1"/>
    </source>
</evidence>
<dbReference type="Pfam" id="PF03101">
    <property type="entry name" value="FAR1"/>
    <property type="match status" value="1"/>
</dbReference>